<dbReference type="InterPro" id="IPR033403">
    <property type="entry name" value="DUF5110"/>
</dbReference>
<dbReference type="InterPro" id="IPR036439">
    <property type="entry name" value="Dockerin_dom_sf"/>
</dbReference>
<dbReference type="EMBL" id="JBHUJB010000005">
    <property type="protein sequence ID" value="MFD2157386.1"/>
    <property type="molecule type" value="Genomic_DNA"/>
</dbReference>
<dbReference type="Pfam" id="PF13802">
    <property type="entry name" value="Gal_mutarotas_2"/>
    <property type="match status" value="1"/>
</dbReference>
<feature type="signal peptide" evidence="2">
    <location>
        <begin position="1"/>
        <end position="25"/>
    </location>
</feature>
<evidence type="ECO:0000313" key="5">
    <source>
        <dbReference type="EMBL" id="MFD2157386.1"/>
    </source>
</evidence>
<dbReference type="SUPFAM" id="SSF51011">
    <property type="entry name" value="Glycosyl hydrolase domain"/>
    <property type="match status" value="1"/>
</dbReference>
<feature type="chain" id="PRO_5047383969" evidence="2">
    <location>
        <begin position="26"/>
        <end position="1281"/>
    </location>
</feature>
<accession>A0ABW4Z697</accession>
<dbReference type="InterPro" id="IPR013783">
    <property type="entry name" value="Ig-like_fold"/>
</dbReference>
<dbReference type="CDD" id="cd14752">
    <property type="entry name" value="GH31_N"/>
    <property type="match status" value="1"/>
</dbReference>
<dbReference type="Proteomes" id="UP001597389">
    <property type="component" value="Unassembled WGS sequence"/>
</dbReference>
<dbReference type="SMART" id="SM00060">
    <property type="entry name" value="FN3"/>
    <property type="match status" value="1"/>
</dbReference>
<feature type="domain" description="Fibronectin type-III" evidence="4">
    <location>
        <begin position="860"/>
        <end position="942"/>
    </location>
</feature>
<dbReference type="InterPro" id="IPR002102">
    <property type="entry name" value="Cohesin_dom"/>
</dbReference>
<gene>
    <name evidence="5" type="ORF">ACFSW8_00570</name>
</gene>
<dbReference type="InterPro" id="IPR013780">
    <property type="entry name" value="Glyco_hydro_b"/>
</dbReference>
<evidence type="ECO:0000259" key="4">
    <source>
        <dbReference type="PROSITE" id="PS50853"/>
    </source>
</evidence>
<dbReference type="Pfam" id="PF21365">
    <property type="entry name" value="Glyco_hydro_31_3rd"/>
    <property type="match status" value="1"/>
</dbReference>
<dbReference type="Gene3D" id="3.20.20.80">
    <property type="entry name" value="Glycosidases"/>
    <property type="match status" value="1"/>
</dbReference>
<dbReference type="InterPro" id="IPR008979">
    <property type="entry name" value="Galactose-bd-like_sf"/>
</dbReference>
<dbReference type="SUPFAM" id="SSF74650">
    <property type="entry name" value="Galactose mutarotase-like"/>
    <property type="match status" value="1"/>
</dbReference>
<dbReference type="InterPro" id="IPR000322">
    <property type="entry name" value="Glyco_hydro_31_TIM"/>
</dbReference>
<dbReference type="SUPFAM" id="SSF51445">
    <property type="entry name" value="(Trans)glycosidases"/>
    <property type="match status" value="1"/>
</dbReference>
<dbReference type="Gene3D" id="2.60.40.1180">
    <property type="entry name" value="Golgi alpha-mannosidase II"/>
    <property type="match status" value="2"/>
</dbReference>
<dbReference type="SUPFAM" id="SSF49384">
    <property type="entry name" value="Carbohydrate-binding domain"/>
    <property type="match status" value="1"/>
</dbReference>
<dbReference type="InterPro" id="IPR000421">
    <property type="entry name" value="FA58C"/>
</dbReference>
<dbReference type="Pfam" id="PF17137">
    <property type="entry name" value="DUF5110"/>
    <property type="match status" value="1"/>
</dbReference>
<dbReference type="CDD" id="cd14254">
    <property type="entry name" value="Dockerin_II"/>
    <property type="match status" value="1"/>
</dbReference>
<dbReference type="PROSITE" id="PS50022">
    <property type="entry name" value="FA58C_3"/>
    <property type="match status" value="1"/>
</dbReference>
<evidence type="ECO:0000256" key="2">
    <source>
        <dbReference type="SAM" id="SignalP"/>
    </source>
</evidence>
<organism evidence="5 6">
    <name type="scientific">Rubritalea tangerina</name>
    <dbReference type="NCBI Taxonomy" id="430798"/>
    <lineage>
        <taxon>Bacteria</taxon>
        <taxon>Pseudomonadati</taxon>
        <taxon>Verrucomicrobiota</taxon>
        <taxon>Verrucomicrobiia</taxon>
        <taxon>Verrucomicrobiales</taxon>
        <taxon>Rubritaleaceae</taxon>
        <taxon>Rubritalea</taxon>
    </lineage>
</organism>
<reference evidence="6" key="1">
    <citation type="journal article" date="2019" name="Int. J. Syst. Evol. Microbiol.">
        <title>The Global Catalogue of Microorganisms (GCM) 10K type strain sequencing project: providing services to taxonomists for standard genome sequencing and annotation.</title>
        <authorList>
            <consortium name="The Broad Institute Genomics Platform"/>
            <consortium name="The Broad Institute Genome Sequencing Center for Infectious Disease"/>
            <person name="Wu L."/>
            <person name="Ma J."/>
        </authorList>
    </citation>
    <scope>NUCLEOTIDE SEQUENCE [LARGE SCALE GENOMIC DNA]</scope>
    <source>
        <strain evidence="6">CCUG 57942</strain>
    </source>
</reference>
<keyword evidence="2" id="KW-0732">Signal</keyword>
<dbReference type="InterPro" id="IPR018247">
    <property type="entry name" value="EF_Hand_1_Ca_BS"/>
</dbReference>
<dbReference type="Pfam" id="PF00041">
    <property type="entry name" value="fn3"/>
    <property type="match status" value="1"/>
</dbReference>
<protein>
    <submittedName>
        <fullName evidence="5">TIM-barrel domain-containing protein</fullName>
    </submittedName>
</protein>
<dbReference type="InterPro" id="IPR011013">
    <property type="entry name" value="Gal_mutarotase_sf_dom"/>
</dbReference>
<dbReference type="PANTHER" id="PTHR22762:SF166">
    <property type="entry name" value="ALPHA-GLUCOSIDASE"/>
    <property type="match status" value="1"/>
</dbReference>
<dbReference type="RefSeq" id="WP_377091250.1">
    <property type="nucleotide sequence ID" value="NZ_JBHSJL010000014.1"/>
</dbReference>
<sequence length="1281" mass="142593">MTLFHKTTPLAASLGLLLCPTLAQAESTTPVAKGETQQQLSIISTTKVSPTRVDITLSQNRKLSVDFYSNEIFRLFRDDQGGDLRSPEAKPPAQILVDHPRADLTSLTLTNTEETVTIATDAIRLELDRATSLMKLVRLSDNKVIMNQLEALTLSDKQVSLTLEEQNEEYFFGGGVQNGRFSHKGKIIAIENQNSWTDGGVASPNPYFWSTRGYGIMWHTFKKGRYDFGATDQGKVALTHDTNYLDLFIMAGESPSDLLGRYFQLTGKPILLPKFGFYLGHLNAYNRDFWKEDEKGILFEDGKRYKESQKDNGGIKETLNGEKDNYQFSARAVIDRYNDADMPLGWLLPNDGYGAGYGQTDSLDGNIQNLRELGDYARERGVEIGLWTQSDLHPKEGVEPLLQRDIVKEVRDAGVRVLKTDVAWVGPGYSFGLNGIADAANIIAKEGDDARPFIITLDGWAGTQRYGGVWTGDQTGGKWEYIRFHIPTYLGAGLSGMSNICSDMDGIFGGKNPIINARDYQWKTFTSMELNMDGWGANPKYPQALGEPATSINRWYLKLKAELMPYSYSIAREAVDGLPMVRAMFLAEPNSYTLGAATQYQFLYGPSFLVAPIYQDTRMEENGDDIRNNIYLPQGLWADYFTGQVYEGGRIINELESPLWKLPVFVKLGAIIPKANPHNNVAELDSSRRIYEFYPHGESSFTEYDDDGRSNAYTKGEGVHTLIQSKLEGKLATINIKPTKGKFKGFDPLKSTELQINLTSKPKTVTAKLNAKDVQLKEVKDLQAFTNGDNVYFYEAAPNLNQFATPESELAKVQAIKNPVLHVKLAKADTTKTEISVTVDGFSFNTASHLLASSGSLATPKATVTEENTQPYSLTPSWEKVANADYYEIEFDGMNYSTIQSNSFLIEDLQPKTQYALKVRAINRDGSSSWQEITATTKANPYQYALKDVLVESTVPDQGKSKIQNLFDHDLKSGWHTKWGQKAVPFEFVVDFQSVNTLEKLQYIPRDDAGNGTITKGSISYSLDGQSWTKATDINWEPNADLKEFVFENPVTAAYLRVEVTEAKGNFGSGSEFFIFKVPGSASYIPGDINEDKKIDNNDLTSYDNYTGLRKGDSDFDGYIIKGDVNKNGLIDALDISHVATKLDGGINRKAKSEPLSGTVELKANKKNFKAGETVEITVTGSDLVSVNALSFALPYDPKQYEFVSLTPAGMEKMKEFTKNRTHTNGSRALYPTFVNIGEAPKLNGSKTLFTIKLKAKQDLTYDLKAIDGFLVDPKLRFKQF</sequence>
<dbReference type="InterPro" id="IPR003961">
    <property type="entry name" value="FN3_dom"/>
</dbReference>
<dbReference type="PANTHER" id="PTHR22762">
    <property type="entry name" value="ALPHA-GLUCOSIDASE"/>
    <property type="match status" value="1"/>
</dbReference>
<proteinExistence type="inferred from homology"/>
<evidence type="ECO:0000256" key="1">
    <source>
        <dbReference type="ARBA" id="ARBA00007806"/>
    </source>
</evidence>
<dbReference type="InterPro" id="IPR017853">
    <property type="entry name" value="GH"/>
</dbReference>
<evidence type="ECO:0000259" key="3">
    <source>
        <dbReference type="PROSITE" id="PS50022"/>
    </source>
</evidence>
<comment type="similarity">
    <text evidence="1">Belongs to the glycosyl hydrolase 31 family.</text>
</comment>
<dbReference type="Gene3D" id="2.60.120.260">
    <property type="entry name" value="Galactose-binding domain-like"/>
    <property type="match status" value="1"/>
</dbReference>
<dbReference type="SUPFAM" id="SSF49265">
    <property type="entry name" value="Fibronectin type III"/>
    <property type="match status" value="1"/>
</dbReference>
<dbReference type="InterPro" id="IPR002105">
    <property type="entry name" value="Dockerin_1_rpt"/>
</dbReference>
<dbReference type="InterPro" id="IPR036116">
    <property type="entry name" value="FN3_sf"/>
</dbReference>
<dbReference type="Gene3D" id="1.10.1330.10">
    <property type="entry name" value="Dockerin domain"/>
    <property type="match status" value="1"/>
</dbReference>
<dbReference type="Gene3D" id="2.60.40.10">
    <property type="entry name" value="Immunoglobulins"/>
    <property type="match status" value="1"/>
</dbReference>
<dbReference type="Pfam" id="PF00754">
    <property type="entry name" value="F5_F8_type_C"/>
    <property type="match status" value="1"/>
</dbReference>
<dbReference type="CDD" id="cd06596">
    <property type="entry name" value="GH31_CPE1046"/>
    <property type="match status" value="1"/>
</dbReference>
<dbReference type="Gene3D" id="2.60.40.1760">
    <property type="entry name" value="glycosyl hydrolase (family 31)"/>
    <property type="match status" value="1"/>
</dbReference>
<dbReference type="Pfam" id="PF00404">
    <property type="entry name" value="Dockerin_1"/>
    <property type="match status" value="1"/>
</dbReference>
<name>A0ABW4Z697_9BACT</name>
<feature type="domain" description="F5/8 type C" evidence="3">
    <location>
        <begin position="934"/>
        <end position="1078"/>
    </location>
</feature>
<comment type="caution">
    <text evidence="5">The sequence shown here is derived from an EMBL/GenBank/DDBJ whole genome shotgun (WGS) entry which is preliminary data.</text>
</comment>
<evidence type="ECO:0000313" key="6">
    <source>
        <dbReference type="Proteomes" id="UP001597389"/>
    </source>
</evidence>
<dbReference type="InterPro" id="IPR025887">
    <property type="entry name" value="Glyco_hydro_31_N_dom"/>
</dbReference>
<dbReference type="PROSITE" id="PS50853">
    <property type="entry name" value="FN3"/>
    <property type="match status" value="1"/>
</dbReference>
<keyword evidence="6" id="KW-1185">Reference proteome</keyword>
<dbReference type="Gene3D" id="2.60.40.680">
    <property type="match status" value="1"/>
</dbReference>
<dbReference type="Pfam" id="PF01055">
    <property type="entry name" value="Glyco_hydro_31_2nd"/>
    <property type="match status" value="1"/>
</dbReference>
<dbReference type="Pfam" id="PF00963">
    <property type="entry name" value="Cohesin"/>
    <property type="match status" value="1"/>
</dbReference>
<dbReference type="CDD" id="cd00063">
    <property type="entry name" value="FN3"/>
    <property type="match status" value="1"/>
</dbReference>
<dbReference type="PROSITE" id="PS00018">
    <property type="entry name" value="EF_HAND_1"/>
    <property type="match status" value="1"/>
</dbReference>
<dbReference type="SUPFAM" id="SSF49785">
    <property type="entry name" value="Galactose-binding domain-like"/>
    <property type="match status" value="1"/>
</dbReference>
<dbReference type="InterPro" id="IPR048395">
    <property type="entry name" value="Glyco_hydro_31_C"/>
</dbReference>
<dbReference type="InterPro" id="IPR008965">
    <property type="entry name" value="CBM2/CBM3_carb-bd_dom_sf"/>
</dbReference>
<dbReference type="SUPFAM" id="SSF63446">
    <property type="entry name" value="Type I dockerin domain"/>
    <property type="match status" value="1"/>
</dbReference>